<feature type="region of interest" description="Disordered" evidence="1">
    <location>
        <begin position="1"/>
        <end position="36"/>
    </location>
</feature>
<evidence type="ECO:0000313" key="3">
    <source>
        <dbReference type="EMBL" id="KIW17677.1"/>
    </source>
</evidence>
<protein>
    <recommendedName>
        <fullName evidence="2">Heterokaryon incompatibility domain-containing protein</fullName>
    </recommendedName>
</protein>
<dbReference type="InterPro" id="IPR010730">
    <property type="entry name" value="HET"/>
</dbReference>
<reference evidence="3 4" key="1">
    <citation type="submission" date="2015-01" db="EMBL/GenBank/DDBJ databases">
        <title>The Genome Sequence of Exophiala spinifera CBS89968.</title>
        <authorList>
            <consortium name="The Broad Institute Genomics Platform"/>
            <person name="Cuomo C."/>
            <person name="de Hoog S."/>
            <person name="Gorbushina A."/>
            <person name="Stielow B."/>
            <person name="Teixiera M."/>
            <person name="Abouelleil A."/>
            <person name="Chapman S.B."/>
            <person name="Priest M."/>
            <person name="Young S.K."/>
            <person name="Wortman J."/>
            <person name="Nusbaum C."/>
            <person name="Birren B."/>
        </authorList>
    </citation>
    <scope>NUCLEOTIDE SEQUENCE [LARGE SCALE GENOMIC DNA]</scope>
    <source>
        <strain evidence="3 4">CBS 89968</strain>
    </source>
</reference>
<feature type="compositionally biased region" description="Polar residues" evidence="1">
    <location>
        <begin position="22"/>
        <end position="36"/>
    </location>
</feature>
<feature type="domain" description="Heterokaryon incompatibility" evidence="2">
    <location>
        <begin position="84"/>
        <end position="237"/>
    </location>
</feature>
<keyword evidence="4" id="KW-1185">Reference proteome</keyword>
<dbReference type="HOGENOM" id="CLU_004184_7_5_1"/>
<dbReference type="Proteomes" id="UP000053328">
    <property type="component" value="Unassembled WGS sequence"/>
</dbReference>
<accession>A0A0D1ZYE9</accession>
<feature type="compositionally biased region" description="Basic and acidic residues" evidence="1">
    <location>
        <begin position="1"/>
        <end position="12"/>
    </location>
</feature>
<sequence>MEYHAAPGEDRVSLPNVKHLPTVSTTELESPSSPHTTNSIPALTYVYDPLPEQGWIRLLVLHPGTGPLSCRLEKCKLEQVASTFEALSYVWGLQHDGINIECEGRQLSIGPNLAAALHRLRDSTEPRLLWVDAACINQRDKDEKSHQVRQMGNLYESAKRVLIWVGEDTRNEAGECFAVVQDTVKILADIASKHGGIEKIPTVTQNSGIIDPRPEIWAAVHRLVYLEWFERVWVLQEVGLAGSALLIYGEASMNWSYLVELMLMMALRADIGRLVGNVRHGLFWDVFDDIWRTYENPVSWRNELPLTRSMNQSATLRRFIDILNDGRQYKATNPRDRVYAFLAHPSVSGHDQKGALSADYNKSVDEVYHDAARHILLNDPCPWTLLSCVDHIIDSPSLKGERPSWIPRWDENWRVYWFGYPTMYYRAGGDSSKEFKATASPSLGILELSGLLLDDIVWCSDILQSEDLLPPGQIKNRPFQLIWGELEKLRHEDRTSPYGKTSEERELAYSLTVVAGRNTDDDDAELDLALHQSIYQRYKEAILSGDAQDTVDSETSNEMNRDVVTYITNQRRALHNRRFYLTSKGYYGICHMAVEAGDVCCVFEGANVPFVLRRVVHVDSNEVKTEGQSSSVSNRYMLIGESYIHGIMHGEASGMAENGDLYFQEVVLV</sequence>
<dbReference type="EMBL" id="KN847494">
    <property type="protein sequence ID" value="KIW17677.1"/>
    <property type="molecule type" value="Genomic_DNA"/>
</dbReference>
<evidence type="ECO:0000256" key="1">
    <source>
        <dbReference type="SAM" id="MobiDB-lite"/>
    </source>
</evidence>
<proteinExistence type="predicted"/>
<evidence type="ECO:0000313" key="4">
    <source>
        <dbReference type="Proteomes" id="UP000053328"/>
    </source>
</evidence>
<gene>
    <name evidence="3" type="ORF">PV08_04872</name>
</gene>
<dbReference type="OrthoDB" id="4850726at2759"/>
<organism evidence="3 4">
    <name type="scientific">Exophiala spinifera</name>
    <dbReference type="NCBI Taxonomy" id="91928"/>
    <lineage>
        <taxon>Eukaryota</taxon>
        <taxon>Fungi</taxon>
        <taxon>Dikarya</taxon>
        <taxon>Ascomycota</taxon>
        <taxon>Pezizomycotina</taxon>
        <taxon>Eurotiomycetes</taxon>
        <taxon>Chaetothyriomycetidae</taxon>
        <taxon>Chaetothyriales</taxon>
        <taxon>Herpotrichiellaceae</taxon>
        <taxon>Exophiala</taxon>
    </lineage>
</organism>
<dbReference type="InterPro" id="IPR052895">
    <property type="entry name" value="HetReg/Transcr_Mod"/>
</dbReference>
<dbReference type="PANTHER" id="PTHR24148:SF64">
    <property type="entry name" value="HETEROKARYON INCOMPATIBILITY DOMAIN-CONTAINING PROTEIN"/>
    <property type="match status" value="1"/>
</dbReference>
<dbReference type="Pfam" id="PF06985">
    <property type="entry name" value="HET"/>
    <property type="match status" value="1"/>
</dbReference>
<dbReference type="STRING" id="91928.A0A0D1ZYE9"/>
<dbReference type="PANTHER" id="PTHR24148">
    <property type="entry name" value="ANKYRIN REPEAT DOMAIN-CONTAINING PROTEIN 39 HOMOLOG-RELATED"/>
    <property type="match status" value="1"/>
</dbReference>
<evidence type="ECO:0000259" key="2">
    <source>
        <dbReference type="Pfam" id="PF06985"/>
    </source>
</evidence>
<name>A0A0D1ZYE9_9EURO</name>
<dbReference type="GeneID" id="27331955"/>
<dbReference type="Pfam" id="PF26639">
    <property type="entry name" value="Het-6_barrel"/>
    <property type="match status" value="1"/>
</dbReference>
<dbReference type="VEuPathDB" id="FungiDB:PV08_04872"/>
<dbReference type="RefSeq" id="XP_016237893.1">
    <property type="nucleotide sequence ID" value="XM_016379216.1"/>
</dbReference>
<dbReference type="AlphaFoldDB" id="A0A0D1ZYE9"/>